<name>A0ABT8CC76_9BACT</name>
<dbReference type="EMBL" id="JAUFQS010000047">
    <property type="protein sequence ID" value="MDN3689991.1"/>
    <property type="molecule type" value="Genomic_DNA"/>
</dbReference>
<organism evidence="1 2">
    <name type="scientific">Cyclobacterium jeungdonense</name>
    <dbReference type="NCBI Taxonomy" id="708087"/>
    <lineage>
        <taxon>Bacteria</taxon>
        <taxon>Pseudomonadati</taxon>
        <taxon>Bacteroidota</taxon>
        <taxon>Cytophagia</taxon>
        <taxon>Cytophagales</taxon>
        <taxon>Cyclobacteriaceae</taxon>
        <taxon>Cyclobacterium</taxon>
    </lineage>
</organism>
<dbReference type="Gene3D" id="3.30.420.310">
    <property type="entry name" value="2-keto-3-deoxy-galactonokinase, C-terminal domain"/>
    <property type="match status" value="1"/>
</dbReference>
<proteinExistence type="predicted"/>
<reference evidence="2" key="1">
    <citation type="journal article" date="2019" name="Int. J. Syst. Evol. Microbiol.">
        <title>The Global Catalogue of Microorganisms (GCM) 10K type strain sequencing project: providing services to taxonomists for standard genome sequencing and annotation.</title>
        <authorList>
            <consortium name="The Broad Institute Genomics Platform"/>
            <consortium name="The Broad Institute Genome Sequencing Center for Infectious Disease"/>
            <person name="Wu L."/>
            <person name="Ma J."/>
        </authorList>
    </citation>
    <scope>NUCLEOTIDE SEQUENCE [LARGE SCALE GENOMIC DNA]</scope>
    <source>
        <strain evidence="2">CECT 7706</strain>
    </source>
</reference>
<keyword evidence="2" id="KW-1185">Reference proteome</keyword>
<dbReference type="InterPro" id="IPR042258">
    <property type="entry name" value="DGOK_N"/>
</dbReference>
<gene>
    <name evidence="1" type="ORF">QWZ15_19360</name>
</gene>
<dbReference type="Pfam" id="PF05035">
    <property type="entry name" value="DGOK"/>
    <property type="match status" value="1"/>
</dbReference>
<evidence type="ECO:0000313" key="2">
    <source>
        <dbReference type="Proteomes" id="UP001236663"/>
    </source>
</evidence>
<sequence length="331" mass="36989">MIRFLSCDWGTSSFRLRLVRVEDRQILGEYFSDVGVKQAFYSYKESGSGTEREQFYLDLLREGVKALERKLNVDLTETMILCSGMASSTIGIRELPYATLPFPVNGSTMEMHFYRSGEVMDHPIFLLSGVKSTRDVMRGEETQLIGVIRQLPSFSGQGVFIFPGTHSKHIYVSSGEITDFKTYMTGEVFQLLSQNSLLSDSISVGELAGSELGFAFAKGVEEGARNNLLGTLFQVRANELFGKLSKAENFHYLSGLLIGNELSNLSTNGDFPIYLCAEGALHLTYSRAMEILTLNAKILTKEEVRQAVVYGQLEIFNYTNNHEKSIFLGSF</sequence>
<dbReference type="InterPro" id="IPR007729">
    <property type="entry name" value="DGOK"/>
</dbReference>
<evidence type="ECO:0000313" key="1">
    <source>
        <dbReference type="EMBL" id="MDN3689991.1"/>
    </source>
</evidence>
<dbReference type="RefSeq" id="WP_163383483.1">
    <property type="nucleotide sequence ID" value="NZ_JAUFQS010000047.1"/>
</dbReference>
<accession>A0ABT8CC76</accession>
<comment type="caution">
    <text evidence="1">The sequence shown here is derived from an EMBL/GenBank/DDBJ whole genome shotgun (WGS) entry which is preliminary data.</text>
</comment>
<dbReference type="InterPro" id="IPR042257">
    <property type="entry name" value="DGOK_C"/>
</dbReference>
<protein>
    <submittedName>
        <fullName evidence="1">2-dehydro-3-deoxygalactonokinase</fullName>
    </submittedName>
</protein>
<dbReference type="Gene3D" id="3.30.420.300">
    <property type="entry name" value="2-keto-3-deoxy-galactonokinase, substrate binding domain"/>
    <property type="match status" value="1"/>
</dbReference>
<dbReference type="Proteomes" id="UP001236663">
    <property type="component" value="Unassembled WGS sequence"/>
</dbReference>
<dbReference type="CDD" id="cd24012">
    <property type="entry name" value="ASKHA_NBD_KDGal-kinase"/>
    <property type="match status" value="1"/>
</dbReference>